<accession>A0AAX6EMK3</accession>
<reference evidence="1" key="2">
    <citation type="submission" date="2023-04" db="EMBL/GenBank/DDBJ databases">
        <authorList>
            <person name="Bruccoleri R.E."/>
            <person name="Oakeley E.J."/>
            <person name="Faust A.-M."/>
            <person name="Dessus-Babus S."/>
            <person name="Altorfer M."/>
            <person name="Burckhardt D."/>
            <person name="Oertli M."/>
            <person name="Naumann U."/>
            <person name="Petersen F."/>
            <person name="Wong J."/>
        </authorList>
    </citation>
    <scope>NUCLEOTIDE SEQUENCE</scope>
    <source>
        <strain evidence="1">GSM-AAB239-AS_SAM_17_03QT</strain>
        <tissue evidence="1">Leaf</tissue>
    </source>
</reference>
<dbReference type="EMBL" id="JANAVB010005796">
    <property type="protein sequence ID" value="KAJ6845831.1"/>
    <property type="molecule type" value="Genomic_DNA"/>
</dbReference>
<dbReference type="EMBL" id="JANAVB010035501">
    <property type="protein sequence ID" value="KAJ6805168.1"/>
    <property type="molecule type" value="Genomic_DNA"/>
</dbReference>
<gene>
    <name evidence="1" type="ORF">M6B38_181900</name>
    <name evidence="2" type="ORF">M6B38_285910</name>
</gene>
<dbReference type="Proteomes" id="UP001140949">
    <property type="component" value="Unassembled WGS sequence"/>
</dbReference>
<comment type="caution">
    <text evidence="1">The sequence shown here is derived from an EMBL/GenBank/DDBJ whole genome shotgun (WGS) entry which is preliminary data.</text>
</comment>
<reference evidence="1" key="1">
    <citation type="journal article" date="2023" name="GigaByte">
        <title>Genome assembly of the bearded iris, Iris pallida Lam.</title>
        <authorList>
            <person name="Bruccoleri R.E."/>
            <person name="Oakeley E.J."/>
            <person name="Faust A.M.E."/>
            <person name="Altorfer M."/>
            <person name="Dessus-Babus S."/>
            <person name="Burckhardt D."/>
            <person name="Oertli M."/>
            <person name="Naumann U."/>
            <person name="Petersen F."/>
            <person name="Wong J."/>
        </authorList>
    </citation>
    <scope>NUCLEOTIDE SEQUENCE</scope>
    <source>
        <strain evidence="1">GSM-AAB239-AS_SAM_17_03QT</strain>
    </source>
</reference>
<sequence>MCVARPVTDTGGEIYMAVGTAQVRGFSSRSAVVLSPVWWLGVSGGSDTIMVLCICNGRWNKKDGHGRTGPNMAQSFGIGCVC</sequence>
<protein>
    <submittedName>
        <fullName evidence="1">Uncharacterized protein</fullName>
    </submittedName>
</protein>
<keyword evidence="3" id="KW-1185">Reference proteome</keyword>
<evidence type="ECO:0000313" key="1">
    <source>
        <dbReference type="EMBL" id="KAJ6805168.1"/>
    </source>
</evidence>
<proteinExistence type="predicted"/>
<name>A0AAX6EMK3_IRIPA</name>
<evidence type="ECO:0000313" key="2">
    <source>
        <dbReference type="EMBL" id="KAJ6845831.1"/>
    </source>
</evidence>
<dbReference type="AlphaFoldDB" id="A0AAX6EMK3"/>
<evidence type="ECO:0000313" key="3">
    <source>
        <dbReference type="Proteomes" id="UP001140949"/>
    </source>
</evidence>
<organism evidence="1 3">
    <name type="scientific">Iris pallida</name>
    <name type="common">Sweet iris</name>
    <dbReference type="NCBI Taxonomy" id="29817"/>
    <lineage>
        <taxon>Eukaryota</taxon>
        <taxon>Viridiplantae</taxon>
        <taxon>Streptophyta</taxon>
        <taxon>Embryophyta</taxon>
        <taxon>Tracheophyta</taxon>
        <taxon>Spermatophyta</taxon>
        <taxon>Magnoliopsida</taxon>
        <taxon>Liliopsida</taxon>
        <taxon>Asparagales</taxon>
        <taxon>Iridaceae</taxon>
        <taxon>Iridoideae</taxon>
        <taxon>Irideae</taxon>
        <taxon>Iris</taxon>
    </lineage>
</organism>